<dbReference type="Gene3D" id="3.20.20.60">
    <property type="entry name" value="Phosphoenolpyruvate-binding domains"/>
    <property type="match status" value="1"/>
</dbReference>
<name>A0ABD5UWT4_9EURY</name>
<proteinExistence type="predicted"/>
<dbReference type="InterPro" id="IPR015813">
    <property type="entry name" value="Pyrv/PenolPyrv_kinase-like_dom"/>
</dbReference>
<dbReference type="AlphaFoldDB" id="A0ABD5UWT4"/>
<dbReference type="Proteomes" id="UP001596296">
    <property type="component" value="Unassembled WGS sequence"/>
</dbReference>
<comment type="cofactor">
    <cofactor evidence="1">
        <name>Mg(2+)</name>
        <dbReference type="ChEBI" id="CHEBI:18420"/>
    </cofactor>
</comment>
<evidence type="ECO:0000256" key="2">
    <source>
        <dbReference type="ARBA" id="ARBA00022723"/>
    </source>
</evidence>
<evidence type="ECO:0000313" key="6">
    <source>
        <dbReference type="Proteomes" id="UP001596296"/>
    </source>
</evidence>
<gene>
    <name evidence="5" type="ORF">ACFQE9_09855</name>
</gene>
<keyword evidence="2" id="KW-0479">Metal-binding</keyword>
<dbReference type="PANTHER" id="PTHR32308:SF0">
    <property type="entry name" value="HPCH_HPAI ALDOLASE_CITRATE LYASE DOMAIN-CONTAINING PROTEIN"/>
    <property type="match status" value="1"/>
</dbReference>
<evidence type="ECO:0000256" key="3">
    <source>
        <dbReference type="ARBA" id="ARBA00022842"/>
    </source>
</evidence>
<organism evidence="5 6">
    <name type="scientific">Halopenitus salinus</name>
    <dbReference type="NCBI Taxonomy" id="1198295"/>
    <lineage>
        <taxon>Archaea</taxon>
        <taxon>Methanobacteriati</taxon>
        <taxon>Methanobacteriota</taxon>
        <taxon>Stenosarchaea group</taxon>
        <taxon>Halobacteria</taxon>
        <taxon>Halobacteriales</taxon>
        <taxon>Haloferacaceae</taxon>
        <taxon>Halopenitus</taxon>
    </lineage>
</organism>
<accession>A0ABD5UWT4</accession>
<dbReference type="InterPro" id="IPR005000">
    <property type="entry name" value="Aldolase/citrate-lyase_domain"/>
</dbReference>
<dbReference type="PIRSF" id="PIRSF015582">
    <property type="entry name" value="Cit_lyase_B"/>
    <property type="match status" value="1"/>
</dbReference>
<keyword evidence="6" id="KW-1185">Reference proteome</keyword>
<comment type="caution">
    <text evidence="5">The sequence shown here is derived from an EMBL/GenBank/DDBJ whole genome shotgun (WGS) entry which is preliminary data.</text>
</comment>
<evidence type="ECO:0000256" key="1">
    <source>
        <dbReference type="ARBA" id="ARBA00001946"/>
    </source>
</evidence>
<reference evidence="5 6" key="1">
    <citation type="journal article" date="2019" name="Int. J. Syst. Evol. Microbiol.">
        <title>The Global Catalogue of Microorganisms (GCM) 10K type strain sequencing project: providing services to taxonomists for standard genome sequencing and annotation.</title>
        <authorList>
            <consortium name="The Broad Institute Genomics Platform"/>
            <consortium name="The Broad Institute Genome Sequencing Center for Infectious Disease"/>
            <person name="Wu L."/>
            <person name="Ma J."/>
        </authorList>
    </citation>
    <scope>NUCLEOTIDE SEQUENCE [LARGE SCALE GENOMIC DNA]</scope>
    <source>
        <strain evidence="5 6">SKJ47</strain>
    </source>
</reference>
<dbReference type="PANTHER" id="PTHR32308">
    <property type="entry name" value="LYASE BETA SUBUNIT, PUTATIVE (AFU_ORTHOLOGUE AFUA_4G13030)-RELATED"/>
    <property type="match status" value="1"/>
</dbReference>
<dbReference type="InterPro" id="IPR011206">
    <property type="entry name" value="Citrate_lyase_beta/mcl1/mcl2"/>
</dbReference>
<evidence type="ECO:0000313" key="5">
    <source>
        <dbReference type="EMBL" id="MFC6892905.1"/>
    </source>
</evidence>
<dbReference type="GO" id="GO:0016829">
    <property type="term" value="F:lyase activity"/>
    <property type="evidence" value="ECO:0007669"/>
    <property type="project" value="UniProtKB-KW"/>
</dbReference>
<dbReference type="GO" id="GO:0046872">
    <property type="term" value="F:metal ion binding"/>
    <property type="evidence" value="ECO:0007669"/>
    <property type="project" value="UniProtKB-KW"/>
</dbReference>
<keyword evidence="3" id="KW-0460">Magnesium</keyword>
<keyword evidence="5" id="KW-0456">Lyase</keyword>
<dbReference type="Pfam" id="PF03328">
    <property type="entry name" value="HpcH_HpaI"/>
    <property type="match status" value="1"/>
</dbReference>
<dbReference type="SUPFAM" id="SSF51621">
    <property type="entry name" value="Phosphoenolpyruvate/pyruvate domain"/>
    <property type="match status" value="1"/>
</dbReference>
<protein>
    <submittedName>
        <fullName evidence="5">HpcH/HpaI aldolase/citrate lyase family protein</fullName>
    </submittedName>
</protein>
<feature type="domain" description="HpcH/HpaI aldolase/citrate lyase" evidence="4">
    <location>
        <begin position="5"/>
        <end position="221"/>
    </location>
</feature>
<dbReference type="RefSeq" id="WP_379743943.1">
    <property type="nucleotide sequence ID" value="NZ_JBHSVN010000001.1"/>
</dbReference>
<dbReference type="EMBL" id="JBHSXL010000009">
    <property type="protein sequence ID" value="MFC6892905.1"/>
    <property type="molecule type" value="Genomic_DNA"/>
</dbReference>
<dbReference type="InterPro" id="IPR040442">
    <property type="entry name" value="Pyrv_kinase-like_dom_sf"/>
</dbReference>
<sequence length="287" mass="30515">MSLERSYMFVPGTDPEAIADALGSVADVVIVDLEDTVRQGAKADARESVLDLIESGSSGDVADGPRLTVRVNGLDTEHGVADVRAIAAADHPPELVFVPDVRGPTEVRIVDDILADHGADVGIVPLLEQPDAFFEARSIARSTDRVRGLLFAAIDFQMNVGMSILDETDLSVPRSVLSMAAGAAGISAIDKPNLAAVHDRDRTRSEARAAKAVGYDGKAAMSDEQAAVINDVFTPSREEVDRAKRFVDAFEAREKGVAVIDGVAIDKPVVDQLRDTLERARSAGMDV</sequence>
<evidence type="ECO:0000259" key="4">
    <source>
        <dbReference type="Pfam" id="PF03328"/>
    </source>
</evidence>